<reference evidence="13" key="5">
    <citation type="submission" date="2011-05" db="EMBL/GenBank/DDBJ databases">
        <authorList>
            <consortium name="VectorBase"/>
        </authorList>
    </citation>
    <scope>NUCLEOTIDE SEQUENCE</scope>
    <source>
        <strain evidence="13">PEST</strain>
    </source>
</reference>
<evidence type="ECO:0000256" key="3">
    <source>
        <dbReference type="ARBA" id="ARBA00022729"/>
    </source>
</evidence>
<dbReference type="PROSITE" id="PS50025">
    <property type="entry name" value="LAM_G_DOMAIN"/>
    <property type="match status" value="1"/>
</dbReference>
<evidence type="ECO:0000256" key="9">
    <source>
        <dbReference type="RuleBase" id="RU004357"/>
    </source>
</evidence>
<evidence type="ECO:0000256" key="2">
    <source>
        <dbReference type="ARBA" id="ARBA00022692"/>
    </source>
</evidence>
<dbReference type="InterPro" id="IPR050372">
    <property type="entry name" value="Neurexin-related_CASP"/>
</dbReference>
<dbReference type="SMART" id="SM00179">
    <property type="entry name" value="EGF_CA"/>
    <property type="match status" value="1"/>
</dbReference>
<dbReference type="PANTHER" id="PTHR15036">
    <property type="entry name" value="PIKACHURIN-LIKE PROTEIN"/>
    <property type="match status" value="1"/>
</dbReference>
<feature type="disulfide bond" evidence="8">
    <location>
        <begin position="24"/>
        <end position="33"/>
    </location>
</feature>
<feature type="non-terminal residue" evidence="13">
    <location>
        <position position="1"/>
    </location>
</feature>
<dbReference type="GO" id="GO:0005509">
    <property type="term" value="F:calcium ion binding"/>
    <property type="evidence" value="ECO:0007669"/>
    <property type="project" value="InterPro"/>
</dbReference>
<dbReference type="Gene3D" id="2.10.25.10">
    <property type="entry name" value="Laminin"/>
    <property type="match status" value="1"/>
</dbReference>
<evidence type="ECO:0000256" key="5">
    <source>
        <dbReference type="ARBA" id="ARBA00022989"/>
    </source>
</evidence>
<dbReference type="Pfam" id="PF00008">
    <property type="entry name" value="EGF"/>
    <property type="match status" value="1"/>
</dbReference>
<evidence type="ECO:0000256" key="4">
    <source>
        <dbReference type="ARBA" id="ARBA00022737"/>
    </source>
</evidence>
<dbReference type="VEuPathDB" id="VectorBase:AGAP028644"/>
<dbReference type="SMART" id="SM00181">
    <property type="entry name" value="EGF"/>
    <property type="match status" value="1"/>
</dbReference>
<dbReference type="PaxDb" id="7165-AGAP009712-PA"/>
<dbReference type="InterPro" id="IPR000233">
    <property type="entry name" value="Cadherin_Y-type_LIR"/>
</dbReference>
<keyword evidence="10" id="KW-0472">Membrane</keyword>
<gene>
    <name evidence="13" type="ORF">AgaP_AGAP009712</name>
</gene>
<dbReference type="GO" id="GO:0120035">
    <property type="term" value="P:regulation of plasma membrane bounded cell projection organization"/>
    <property type="evidence" value="ECO:0007669"/>
    <property type="project" value="UniProtKB-ARBA"/>
</dbReference>
<dbReference type="GO" id="GO:0007156">
    <property type="term" value="P:homophilic cell adhesion via plasma membrane adhesion molecules"/>
    <property type="evidence" value="ECO:0007669"/>
    <property type="project" value="InterPro"/>
</dbReference>
<dbReference type="InterPro" id="IPR001881">
    <property type="entry name" value="EGF-like_Ca-bd_dom"/>
</dbReference>
<dbReference type="GO" id="GO:0048056">
    <property type="term" value="P:R3/R4 cell differentiation"/>
    <property type="evidence" value="ECO:0007669"/>
    <property type="project" value="UniProtKB-ARBA"/>
</dbReference>
<feature type="domain" description="EGF-like" evidence="12">
    <location>
        <begin position="1"/>
        <end position="34"/>
    </location>
</feature>
<reference evidence="13" key="4">
    <citation type="journal article" date="2007" name="Genome Biol.">
        <title>Update of the Anopheles gambiae PEST genome assembly.</title>
        <authorList>
            <person name="Sharakhova M.V."/>
            <person name="Hammond M.P."/>
            <person name="Lobo N.F."/>
            <person name="Krzywinski J."/>
            <person name="Unger M.F."/>
            <person name="Hillenmeyer M.E."/>
            <person name="Bruggner R.V."/>
            <person name="Birney E."/>
            <person name="Collins F.H."/>
        </authorList>
    </citation>
    <scope>NUCLEOTIDE SEQUENCE</scope>
    <source>
        <strain evidence="13">PEST</strain>
    </source>
</reference>
<dbReference type="SUPFAM" id="SSF49899">
    <property type="entry name" value="Concanavalin A-like lectins/glucanases"/>
    <property type="match status" value="1"/>
</dbReference>
<reference evidence="13" key="1">
    <citation type="journal article" date="2002" name="Science">
        <title>The genome sequence of the malaria mosquito Anopheles gambiae.</title>
        <authorList>
            <person name="Holt R.A."/>
            <person name="Subramanian G.M."/>
            <person name="Halpern A."/>
            <person name="Sutton G.G."/>
            <person name="Charlab R."/>
            <person name="Nusskern D.R."/>
            <person name="Wincker P."/>
            <person name="Clark A.G."/>
            <person name="Ribeiro J.M."/>
            <person name="Wides R."/>
            <person name="Salzberg S.L."/>
            <person name="Loftus B."/>
            <person name="Yandell M."/>
            <person name="Majoros W.H."/>
            <person name="Rusch D.B."/>
            <person name="Lai Z."/>
            <person name="Kraft C.L."/>
            <person name="Abril J.F."/>
            <person name="Anthouard V."/>
            <person name="Arensburger P."/>
            <person name="Atkinson P.W."/>
            <person name="Baden H."/>
            <person name="de Berardinis V."/>
            <person name="Baldwin D."/>
            <person name="Benes V."/>
            <person name="Biedler J."/>
            <person name="Blass C."/>
            <person name="Bolanos R."/>
            <person name="Boscus D."/>
            <person name="Barnstead M."/>
            <person name="Cai S."/>
            <person name="Center A."/>
            <person name="Chaturverdi K."/>
            <person name="Christophides G.K."/>
            <person name="Chrystal M.A."/>
            <person name="Clamp M."/>
            <person name="Cravchik A."/>
            <person name="Curwen V."/>
            <person name="Dana A."/>
            <person name="Delcher A."/>
            <person name="Dew I."/>
            <person name="Evans C.A."/>
            <person name="Flanigan M."/>
            <person name="Grundschober-Freimoser A."/>
            <person name="Friedli L."/>
            <person name="Gu Z."/>
            <person name="Guan P."/>
            <person name="Guigo R."/>
            <person name="Hillenmeyer M.E."/>
            <person name="Hladun S.L."/>
            <person name="Hogan J.R."/>
            <person name="Hong Y.S."/>
            <person name="Hoover J."/>
            <person name="Jaillon O."/>
            <person name="Ke Z."/>
            <person name="Kodira C."/>
            <person name="Kokoza E."/>
            <person name="Koutsos A."/>
            <person name="Letunic I."/>
            <person name="Levitsky A."/>
            <person name="Liang Y."/>
            <person name="Lin J.J."/>
            <person name="Lobo N.F."/>
            <person name="Lopez J.R."/>
            <person name="Malek J.A."/>
            <person name="McIntosh T.C."/>
            <person name="Meister S."/>
            <person name="Miller J."/>
            <person name="Mobarry C."/>
            <person name="Mongin E."/>
            <person name="Murphy S.D."/>
            <person name="O'Brochta D.A."/>
            <person name="Pfannkoch C."/>
            <person name="Qi R."/>
            <person name="Regier M.A."/>
            <person name="Remington K."/>
            <person name="Shao H."/>
            <person name="Sharakhova M.V."/>
            <person name="Sitter C.D."/>
            <person name="Shetty J."/>
            <person name="Smith T.J."/>
            <person name="Strong R."/>
            <person name="Sun J."/>
            <person name="Thomasova D."/>
            <person name="Ton L.Q."/>
            <person name="Topalis P."/>
            <person name="Tu Z."/>
            <person name="Unger M.F."/>
            <person name="Walenz B."/>
            <person name="Wang A."/>
            <person name="Wang J."/>
            <person name="Wang M."/>
            <person name="Wang X."/>
            <person name="Woodford K.J."/>
            <person name="Wortman J.R."/>
            <person name="Wu M."/>
            <person name="Yao A."/>
            <person name="Zdobnov E.M."/>
            <person name="Zhang H."/>
            <person name="Zhao Q."/>
            <person name="Zhao S."/>
            <person name="Zhu S.C."/>
            <person name="Zhimulev I."/>
            <person name="Coluzzi M."/>
            <person name="della Torre A."/>
            <person name="Roth C.W."/>
            <person name="Louis C."/>
            <person name="Kalush F."/>
            <person name="Mural R.J."/>
            <person name="Myers E.W."/>
            <person name="Adams M.D."/>
            <person name="Smith H.O."/>
            <person name="Broder S."/>
            <person name="Gardner M.J."/>
            <person name="Fraser C.M."/>
            <person name="Birney E."/>
            <person name="Bork P."/>
            <person name="Brey P.T."/>
            <person name="Venter J.C."/>
            <person name="Weissenbach J."/>
            <person name="Kafatos F.C."/>
            <person name="Collins F.H."/>
            <person name="Hoffman S.L."/>
        </authorList>
    </citation>
    <scope>NUCLEOTIDE SEQUENCE [LARGE SCALE GENOMIC DNA]</scope>
    <source>
        <strain evidence="13">PEST</strain>
    </source>
</reference>
<dbReference type="PANTHER" id="PTHR15036:SF85">
    <property type="entry name" value="SP2353, ISOFORM A"/>
    <property type="match status" value="1"/>
</dbReference>
<reference evidence="13" key="3">
    <citation type="journal article" date="2004" name="Trends Parasitol.">
        <title>The Anopheles gambiae genome: an update.</title>
        <authorList>
            <person name="Mongin E."/>
            <person name="Louis C."/>
            <person name="Holt R.A."/>
            <person name="Birney E."/>
            <person name="Collins F.H."/>
        </authorList>
    </citation>
    <scope>NUCLEOTIDE SEQUENCE</scope>
    <source>
        <strain evidence="13">PEST</strain>
    </source>
</reference>
<dbReference type="EMBL" id="AAAB01008980">
    <property type="protein sequence ID" value="EDO63418.1"/>
    <property type="molecule type" value="Genomic_DNA"/>
</dbReference>
<dbReference type="STRING" id="7165.A0A1W5C9D4"/>
<organism evidence="13">
    <name type="scientific">Anopheles gambiae</name>
    <name type="common">African malaria mosquito</name>
    <dbReference type="NCBI Taxonomy" id="7165"/>
    <lineage>
        <taxon>Eukaryota</taxon>
        <taxon>Metazoa</taxon>
        <taxon>Ecdysozoa</taxon>
        <taxon>Arthropoda</taxon>
        <taxon>Hexapoda</taxon>
        <taxon>Insecta</taxon>
        <taxon>Pterygota</taxon>
        <taxon>Neoptera</taxon>
        <taxon>Endopterygota</taxon>
        <taxon>Diptera</taxon>
        <taxon>Nematocera</taxon>
        <taxon>Culicoidea</taxon>
        <taxon>Culicidae</taxon>
        <taxon>Anophelinae</taxon>
        <taxon>Anopheles</taxon>
    </lineage>
</organism>
<dbReference type="GO" id="GO:0007411">
    <property type="term" value="P:axon guidance"/>
    <property type="evidence" value="ECO:0007669"/>
    <property type="project" value="UniProtKB-ARBA"/>
</dbReference>
<dbReference type="GO" id="GO:0016318">
    <property type="term" value="P:ommatidial rotation"/>
    <property type="evidence" value="ECO:0007669"/>
    <property type="project" value="UniProtKB-ARBA"/>
</dbReference>
<protein>
    <submittedName>
        <fullName evidence="13">AGAP009712-PA</fullName>
    </submittedName>
</protein>
<dbReference type="InterPro" id="IPR001791">
    <property type="entry name" value="Laminin_G"/>
</dbReference>
<dbReference type="Pfam" id="PF01049">
    <property type="entry name" value="CADH_Y-type_LIR"/>
    <property type="match status" value="1"/>
</dbReference>
<evidence type="ECO:0000256" key="1">
    <source>
        <dbReference type="ARBA" id="ARBA00022536"/>
    </source>
</evidence>
<keyword evidence="7" id="KW-0325">Glycoprotein</keyword>
<evidence type="ECO:0000256" key="6">
    <source>
        <dbReference type="ARBA" id="ARBA00023157"/>
    </source>
</evidence>
<evidence type="ECO:0000256" key="7">
    <source>
        <dbReference type="ARBA" id="ARBA00023180"/>
    </source>
</evidence>
<evidence type="ECO:0000256" key="8">
    <source>
        <dbReference type="PROSITE-ProRule" id="PRU00076"/>
    </source>
</evidence>
<feature type="non-terminal residue" evidence="13">
    <location>
        <position position="370"/>
    </location>
</feature>
<dbReference type="AlphaFoldDB" id="A0A1W5C9D4"/>
<dbReference type="InterPro" id="IPR027397">
    <property type="entry name" value="Catenin-bd_sf"/>
</dbReference>
<comment type="function">
    <text evidence="9">Cadherins are calcium-dependent cell adhesion proteins.</text>
</comment>
<comment type="caution">
    <text evidence="8">Lacks conserved residue(s) required for the propagation of feature annotation.</text>
</comment>
<evidence type="ECO:0000259" key="12">
    <source>
        <dbReference type="PROSITE" id="PS50026"/>
    </source>
</evidence>
<evidence type="ECO:0000259" key="11">
    <source>
        <dbReference type="PROSITE" id="PS50025"/>
    </source>
</evidence>
<keyword evidence="3" id="KW-0732">Signal</keyword>
<feature type="domain" description="Laminin G" evidence="11">
    <location>
        <begin position="35"/>
        <end position="227"/>
    </location>
</feature>
<dbReference type="eggNOG" id="KOG3594">
    <property type="taxonomic scope" value="Eukaryota"/>
</dbReference>
<dbReference type="GO" id="GO:0040008">
    <property type="term" value="P:regulation of growth"/>
    <property type="evidence" value="ECO:0007669"/>
    <property type="project" value="UniProtKB-ARBA"/>
</dbReference>
<keyword evidence="5 10" id="KW-1133">Transmembrane helix</keyword>
<keyword evidence="2 10" id="KW-0812">Transmembrane</keyword>
<dbReference type="PROSITE" id="PS01186">
    <property type="entry name" value="EGF_2"/>
    <property type="match status" value="1"/>
</dbReference>
<dbReference type="VEuPathDB" id="VectorBase:AGAMI1_012386"/>
<dbReference type="Gene3D" id="2.60.120.200">
    <property type="match status" value="1"/>
</dbReference>
<dbReference type="SMART" id="SM00282">
    <property type="entry name" value="LamG"/>
    <property type="match status" value="1"/>
</dbReference>
<dbReference type="Gene3D" id="4.10.900.10">
    <property type="entry name" value="TCF3-CBD (Catenin binding domain)"/>
    <property type="match status" value="1"/>
</dbReference>
<dbReference type="FunFam" id="2.10.25.10:FF:000012">
    <property type="entry name" value="Delta-like protein"/>
    <property type="match status" value="1"/>
</dbReference>
<keyword evidence="1 8" id="KW-0245">EGF-like domain</keyword>
<dbReference type="CDD" id="cd00054">
    <property type="entry name" value="EGF_CA"/>
    <property type="match status" value="1"/>
</dbReference>
<dbReference type="PROSITE" id="PS50026">
    <property type="entry name" value="EGF_3"/>
    <property type="match status" value="1"/>
</dbReference>
<name>A0A1W5C9D4_ANOGA</name>
<dbReference type="InterPro" id="IPR000742">
    <property type="entry name" value="EGF"/>
</dbReference>
<dbReference type="CDD" id="cd00110">
    <property type="entry name" value="LamG"/>
    <property type="match status" value="1"/>
</dbReference>
<proteinExistence type="predicted"/>
<dbReference type="InterPro" id="IPR013320">
    <property type="entry name" value="ConA-like_dom_sf"/>
</dbReference>
<keyword evidence="6 8" id="KW-1015">Disulfide bond</keyword>
<dbReference type="VEuPathDB" id="VectorBase:AGAMI1_008016"/>
<dbReference type="GO" id="GO:0016020">
    <property type="term" value="C:membrane"/>
    <property type="evidence" value="ECO:0007669"/>
    <property type="project" value="UniProtKB-SubCell"/>
</dbReference>
<sequence length="370" mass="41192">TCKSHPCLNGGRCTDSKSGIKCSCPPGYTGPRCQQVVRSFRGSGWAWYPPLDMCDKSHISVEIITTKPDGLIFYNGPIKPPKEDDTSKQLSDFIALELEQGYPRFLIDYGSGTLELRIATKHPLNDGEWHRIDLFWDSEQVKMVVDFCKTAEITESDDGNLFNEYLNLNTPLQIGGVFRDKFDYTCSRWQYMPVGVGFEGCIRNFKHNGILYDLSHPGLSKGSAPGCLYTQEVSLKFSTSALAAVIACLLLIIILLFVYFSCSRRRSANFNKKPATKDDIRENIINYCDEGGGENDMTAFDIKTLKIPIGPLPELVQHKAPPVVGKVDVFLDDRKRRVDIDSASGPFDDLRNYAYEGCGSTSGSLSSLQS</sequence>
<dbReference type="GO" id="GO:0005911">
    <property type="term" value="C:cell-cell junction"/>
    <property type="evidence" value="ECO:0007669"/>
    <property type="project" value="UniProtKB-ARBA"/>
</dbReference>
<dbReference type="Pfam" id="PF02210">
    <property type="entry name" value="Laminin_G_2"/>
    <property type="match status" value="1"/>
</dbReference>
<evidence type="ECO:0000256" key="10">
    <source>
        <dbReference type="SAM" id="Phobius"/>
    </source>
</evidence>
<dbReference type="PROSITE" id="PS00022">
    <property type="entry name" value="EGF_1"/>
    <property type="match status" value="1"/>
</dbReference>
<dbReference type="GO" id="GO:0007476">
    <property type="term" value="P:imaginal disc-derived wing morphogenesis"/>
    <property type="evidence" value="ECO:0007669"/>
    <property type="project" value="UniProtKB-ARBA"/>
</dbReference>
<reference evidence="13" key="2">
    <citation type="submission" date="2002-03" db="EMBL/GenBank/DDBJ databases">
        <authorList>
            <consortium name="The Anopheles Genome Sequencing Consortium"/>
        </authorList>
    </citation>
    <scope>NUCLEOTIDE SEQUENCE</scope>
    <source>
        <strain evidence="13">PEST</strain>
    </source>
</reference>
<comment type="caution">
    <text evidence="13">The sequence shown here is derived from an EMBL/GenBank/DDBJ whole genome shotgun (WGS) entry which is preliminary data.</text>
</comment>
<dbReference type="GO" id="GO:0050769">
    <property type="term" value="P:positive regulation of neurogenesis"/>
    <property type="evidence" value="ECO:0007669"/>
    <property type="project" value="UniProtKB-ARBA"/>
</dbReference>
<evidence type="ECO:0000313" key="13">
    <source>
        <dbReference type="EMBL" id="EDO63418.1"/>
    </source>
</evidence>
<feature type="transmembrane region" description="Helical" evidence="10">
    <location>
        <begin position="241"/>
        <end position="262"/>
    </location>
</feature>
<accession>A0A1W5C9D4</accession>
<keyword evidence="4" id="KW-0677">Repeat</keyword>